<dbReference type="EMBL" id="MPUH01001542">
    <property type="protein sequence ID" value="OMJ67223.1"/>
    <property type="molecule type" value="Genomic_DNA"/>
</dbReference>
<evidence type="ECO:0000313" key="2">
    <source>
        <dbReference type="EMBL" id="OMJ67223.1"/>
    </source>
</evidence>
<dbReference type="InterPro" id="IPR011646">
    <property type="entry name" value="KAP_P-loop"/>
</dbReference>
<sequence length="253" mass="29392">MNIFNKKSFDEKYIPYPLLDQDINDKKSDIKPTIITESNTNKNSQLDNIKENEITILLIGESGSGKTSMIKSLIYILEDKLPYNKPFDDIISNTITYYYEDINSIAYIYNHQKSNTKITFVELPGIECKMDKILEDKMMNQSVDIVIQNCPKINFVIVTQRGDQRSMNNYLYKVLMDLKGFYTDEKAFKIILAFTFYADSLVFGIKSFKIDIETSIKVNNCVDVQKDNKKSEKKWEKCVKKLRNITNKLELGS</sequence>
<dbReference type="SUPFAM" id="SSF52540">
    <property type="entry name" value="P-loop containing nucleoside triphosphate hydrolases"/>
    <property type="match status" value="1"/>
</dbReference>
<proteinExistence type="predicted"/>
<organism evidence="2 3">
    <name type="scientific">Stentor coeruleus</name>
    <dbReference type="NCBI Taxonomy" id="5963"/>
    <lineage>
        <taxon>Eukaryota</taxon>
        <taxon>Sar</taxon>
        <taxon>Alveolata</taxon>
        <taxon>Ciliophora</taxon>
        <taxon>Postciliodesmatophora</taxon>
        <taxon>Heterotrichea</taxon>
        <taxon>Heterotrichida</taxon>
        <taxon>Stentoridae</taxon>
        <taxon>Stentor</taxon>
    </lineage>
</organism>
<dbReference type="Proteomes" id="UP000187209">
    <property type="component" value="Unassembled WGS sequence"/>
</dbReference>
<gene>
    <name evidence="2" type="ORF">SteCoe_35678</name>
</gene>
<evidence type="ECO:0000259" key="1">
    <source>
        <dbReference type="Pfam" id="PF07693"/>
    </source>
</evidence>
<evidence type="ECO:0000313" key="3">
    <source>
        <dbReference type="Proteomes" id="UP000187209"/>
    </source>
</evidence>
<keyword evidence="3" id="KW-1185">Reference proteome</keyword>
<name>A0A1R2ARQ5_9CILI</name>
<dbReference type="AlphaFoldDB" id="A0A1R2ARQ5"/>
<reference evidence="2 3" key="1">
    <citation type="submission" date="2016-11" db="EMBL/GenBank/DDBJ databases">
        <title>The macronuclear genome of Stentor coeruleus: a giant cell with tiny introns.</title>
        <authorList>
            <person name="Slabodnick M."/>
            <person name="Ruby J.G."/>
            <person name="Reiff S.B."/>
            <person name="Swart E.C."/>
            <person name="Gosai S."/>
            <person name="Prabakaran S."/>
            <person name="Witkowska E."/>
            <person name="Larue G.E."/>
            <person name="Fisher S."/>
            <person name="Freeman R.M."/>
            <person name="Gunawardena J."/>
            <person name="Chu W."/>
            <person name="Stover N.A."/>
            <person name="Gregory B.D."/>
            <person name="Nowacki M."/>
            <person name="Derisi J."/>
            <person name="Roy S.W."/>
            <person name="Marshall W.F."/>
            <person name="Sood P."/>
        </authorList>
    </citation>
    <scope>NUCLEOTIDE SEQUENCE [LARGE SCALE GENOMIC DNA]</scope>
    <source>
        <strain evidence="2">WM001</strain>
    </source>
</reference>
<dbReference type="Gene3D" id="3.40.50.300">
    <property type="entry name" value="P-loop containing nucleotide triphosphate hydrolases"/>
    <property type="match status" value="1"/>
</dbReference>
<dbReference type="InterPro" id="IPR025662">
    <property type="entry name" value="Sigma_54_int_dom_ATP-bd_1"/>
</dbReference>
<comment type="caution">
    <text evidence="2">The sequence shown here is derived from an EMBL/GenBank/DDBJ whole genome shotgun (WGS) entry which is preliminary data.</text>
</comment>
<feature type="domain" description="KAP NTPase" evidence="1">
    <location>
        <begin position="47"/>
        <end position="245"/>
    </location>
</feature>
<dbReference type="PROSITE" id="PS00675">
    <property type="entry name" value="SIGMA54_INTERACT_1"/>
    <property type="match status" value="1"/>
</dbReference>
<accession>A0A1R2ARQ5</accession>
<dbReference type="OrthoDB" id="2611327at2759"/>
<dbReference type="InterPro" id="IPR027417">
    <property type="entry name" value="P-loop_NTPase"/>
</dbReference>
<dbReference type="Pfam" id="PF07693">
    <property type="entry name" value="KAP_NTPase"/>
    <property type="match status" value="1"/>
</dbReference>
<protein>
    <recommendedName>
        <fullName evidence="1">KAP NTPase domain-containing protein</fullName>
    </recommendedName>
</protein>